<dbReference type="InterPro" id="IPR040442">
    <property type="entry name" value="Pyrv_kinase-like_dom_sf"/>
</dbReference>
<dbReference type="PIRSF" id="PIRSF015582">
    <property type="entry name" value="Cit_lyase_B"/>
    <property type="match status" value="1"/>
</dbReference>
<dbReference type="Gene3D" id="3.20.20.60">
    <property type="entry name" value="Phosphoenolpyruvate-binding domains"/>
    <property type="match status" value="1"/>
</dbReference>
<dbReference type="PATRIC" id="fig|466.6.peg.62"/>
<dbReference type="GO" id="GO:0006107">
    <property type="term" value="P:oxaloacetate metabolic process"/>
    <property type="evidence" value="ECO:0007669"/>
    <property type="project" value="TreeGrafter"/>
</dbReference>
<proteinExistence type="predicted"/>
<feature type="domain" description="HpcH/HpaI aldolase/citrate lyase" evidence="6">
    <location>
        <begin position="9"/>
        <end position="218"/>
    </location>
</feature>
<feature type="binding site" evidence="5">
    <location>
        <position position="126"/>
    </location>
    <ligand>
        <name>Mg(2+)</name>
        <dbReference type="ChEBI" id="CHEBI:18420"/>
    </ligand>
</feature>
<comment type="cofactor">
    <cofactor evidence="1">
        <name>Mg(2+)</name>
        <dbReference type="ChEBI" id="CHEBI:18420"/>
    </cofactor>
</comment>
<dbReference type="GO" id="GO:0016829">
    <property type="term" value="F:lyase activity"/>
    <property type="evidence" value="ECO:0007669"/>
    <property type="project" value="UniProtKB-KW"/>
</dbReference>
<dbReference type="STRING" id="466.Lmac_0058"/>
<evidence type="ECO:0000256" key="5">
    <source>
        <dbReference type="PIRSR" id="PIRSR015582-2"/>
    </source>
</evidence>
<keyword evidence="7" id="KW-0456">Lyase</keyword>
<dbReference type="InterPro" id="IPR011206">
    <property type="entry name" value="Citrate_lyase_beta/mcl1/mcl2"/>
</dbReference>
<evidence type="ECO:0000313" key="8">
    <source>
        <dbReference type="Proteomes" id="UP000054908"/>
    </source>
</evidence>
<gene>
    <name evidence="7" type="ORF">Lmac_0058</name>
</gene>
<dbReference type="SUPFAM" id="SSF51621">
    <property type="entry name" value="Phosphoenolpyruvate/pyruvate domain"/>
    <property type="match status" value="1"/>
</dbReference>
<dbReference type="PANTHER" id="PTHR32308:SF0">
    <property type="entry name" value="HPCH_HPAI ALDOLASE_CITRATE LYASE DOMAIN-CONTAINING PROTEIN"/>
    <property type="match status" value="1"/>
</dbReference>
<reference evidence="7 8" key="1">
    <citation type="submission" date="2015-11" db="EMBL/GenBank/DDBJ databases">
        <title>Genomic analysis of 38 Legionella species identifies large and diverse effector repertoires.</title>
        <authorList>
            <person name="Burstein D."/>
            <person name="Amaro F."/>
            <person name="Zusman T."/>
            <person name="Lifshitz Z."/>
            <person name="Cohen O."/>
            <person name="Gilbert J.A."/>
            <person name="Pupko T."/>
            <person name="Shuman H.A."/>
            <person name="Segal G."/>
        </authorList>
    </citation>
    <scope>NUCLEOTIDE SEQUENCE [LARGE SCALE GENOMIC DNA]</scope>
    <source>
        <strain evidence="7 8">PX-1-G2-E2</strain>
    </source>
</reference>
<evidence type="ECO:0000256" key="4">
    <source>
        <dbReference type="PIRSR" id="PIRSR015582-1"/>
    </source>
</evidence>
<accession>A0A0W0WHP9</accession>
<evidence type="ECO:0000259" key="6">
    <source>
        <dbReference type="Pfam" id="PF03328"/>
    </source>
</evidence>
<dbReference type="InterPro" id="IPR015813">
    <property type="entry name" value="Pyrv/PenolPyrv_kinase-like_dom"/>
</dbReference>
<comment type="caution">
    <text evidence="7">The sequence shown here is derived from an EMBL/GenBank/DDBJ whole genome shotgun (WGS) entry which is preliminary data.</text>
</comment>
<keyword evidence="8" id="KW-1185">Reference proteome</keyword>
<dbReference type="Pfam" id="PF03328">
    <property type="entry name" value="HpcH_HpaI"/>
    <property type="match status" value="1"/>
</dbReference>
<feature type="binding site" evidence="4">
    <location>
        <position position="126"/>
    </location>
    <ligand>
        <name>substrate</name>
    </ligand>
</feature>
<dbReference type="PANTHER" id="PTHR32308">
    <property type="entry name" value="LYASE BETA SUBUNIT, PUTATIVE (AFU_ORTHOLOGUE AFUA_4G13030)-RELATED"/>
    <property type="match status" value="1"/>
</dbReference>
<evidence type="ECO:0000256" key="1">
    <source>
        <dbReference type="ARBA" id="ARBA00001946"/>
    </source>
</evidence>
<dbReference type="Proteomes" id="UP000054908">
    <property type="component" value="Unassembled WGS sequence"/>
</dbReference>
<dbReference type="GO" id="GO:0000287">
    <property type="term" value="F:magnesium ion binding"/>
    <property type="evidence" value="ECO:0007669"/>
    <property type="project" value="TreeGrafter"/>
</dbReference>
<dbReference type="RefSeq" id="WP_058450903.1">
    <property type="nucleotide sequence ID" value="NZ_CAAAIB010000003.1"/>
</dbReference>
<organism evidence="7 8">
    <name type="scientific">Legionella maceachernii</name>
    <dbReference type="NCBI Taxonomy" id="466"/>
    <lineage>
        <taxon>Bacteria</taxon>
        <taxon>Pseudomonadati</taxon>
        <taxon>Pseudomonadota</taxon>
        <taxon>Gammaproteobacteria</taxon>
        <taxon>Legionellales</taxon>
        <taxon>Legionellaceae</taxon>
        <taxon>Legionella</taxon>
    </lineage>
</organism>
<evidence type="ECO:0000313" key="7">
    <source>
        <dbReference type="EMBL" id="KTD31868.1"/>
    </source>
</evidence>
<keyword evidence="3 5" id="KW-0460">Magnesium</keyword>
<keyword evidence="2 5" id="KW-0479">Metal-binding</keyword>
<feature type="binding site" evidence="4">
    <location>
        <position position="68"/>
    </location>
    <ligand>
        <name>substrate</name>
    </ligand>
</feature>
<dbReference type="InterPro" id="IPR005000">
    <property type="entry name" value="Aldolase/citrate-lyase_domain"/>
</dbReference>
<dbReference type="OrthoDB" id="6831788at2"/>
<feature type="binding site" evidence="5">
    <location>
        <position position="152"/>
    </location>
    <ligand>
        <name>Mg(2+)</name>
        <dbReference type="ChEBI" id="CHEBI:18420"/>
    </ligand>
</feature>
<evidence type="ECO:0000256" key="3">
    <source>
        <dbReference type="ARBA" id="ARBA00022842"/>
    </source>
</evidence>
<dbReference type="EMBL" id="LNYL01000002">
    <property type="protein sequence ID" value="KTD31868.1"/>
    <property type="molecule type" value="Genomic_DNA"/>
</dbReference>
<name>A0A0W0WHP9_9GAMM</name>
<evidence type="ECO:0000256" key="2">
    <source>
        <dbReference type="ARBA" id="ARBA00022723"/>
    </source>
</evidence>
<protein>
    <submittedName>
        <fullName evidence="7">Citrate lyase beta subunit</fullName>
    </submittedName>
</protein>
<dbReference type="AlphaFoldDB" id="A0A0W0WHP9"/>
<sequence>MDLSISPALLFTPGNKPERFSKALASGANGLILELEDAVPLEEKNQARDNVLQFLLQKAPSSLPLIVRINHITSEAGLADLLAFKQTNLVLDAIMYPKTENAEELTMIYKALQLEARKIQLFALIETSKGIHQLPSIVTNSPVSGLFFGAADFAADVGCHLNWDALLFARSQIIQAAALTHIPAIDSPFFDFANEQELISETIKAKQLGFKGKLAIHPKQIAPIRQNFAPTKEQIDRAKKIVSLFEHAGGKACQYQGEMIDIPVYTHAQQLLQLAKAIKGNEHD</sequence>